<feature type="transmembrane region" description="Helical" evidence="2">
    <location>
        <begin position="621"/>
        <end position="638"/>
    </location>
</feature>
<keyword evidence="4" id="KW-0378">Hydrolase</keyword>
<dbReference type="AlphaFoldDB" id="A0A1I4BQD5"/>
<dbReference type="GO" id="GO:0016787">
    <property type="term" value="F:hydrolase activity"/>
    <property type="evidence" value="ECO:0007669"/>
    <property type="project" value="UniProtKB-KW"/>
</dbReference>
<evidence type="ECO:0000313" key="4">
    <source>
        <dbReference type="EMBL" id="SFK71018.1"/>
    </source>
</evidence>
<dbReference type="PANTHER" id="PTHR33840:SF1">
    <property type="entry name" value="TLE1 PHOSPHOLIPASE DOMAIN-CONTAINING PROTEIN"/>
    <property type="match status" value="1"/>
</dbReference>
<dbReference type="RefSeq" id="WP_091685279.1">
    <property type="nucleotide sequence ID" value="NZ_FOSN01000016.1"/>
</dbReference>
<keyword evidence="5" id="KW-1185">Reference proteome</keyword>
<dbReference type="InterPro" id="IPR018712">
    <property type="entry name" value="Tle1-like_cat"/>
</dbReference>
<protein>
    <submittedName>
        <fullName evidence="4">Uncharacterized alpha/beta hydrolase domain</fullName>
    </submittedName>
</protein>
<feature type="compositionally biased region" description="Polar residues" evidence="1">
    <location>
        <begin position="649"/>
        <end position="658"/>
    </location>
</feature>
<feature type="transmembrane region" description="Helical" evidence="2">
    <location>
        <begin position="485"/>
        <end position="505"/>
    </location>
</feature>
<feature type="region of interest" description="Disordered" evidence="1">
    <location>
        <begin position="1"/>
        <end position="20"/>
    </location>
</feature>
<keyword evidence="2" id="KW-0812">Transmembrane</keyword>
<feature type="compositionally biased region" description="Basic and acidic residues" evidence="1">
    <location>
        <begin position="659"/>
        <end position="668"/>
    </location>
</feature>
<gene>
    <name evidence="4" type="ORF">SAMN05444581_11620</name>
</gene>
<evidence type="ECO:0000256" key="1">
    <source>
        <dbReference type="SAM" id="MobiDB-lite"/>
    </source>
</evidence>
<keyword evidence="2" id="KW-0472">Membrane</keyword>
<keyword evidence="2" id="KW-1133">Transmembrane helix</keyword>
<name>A0A1I4BQD5_9HYPH</name>
<feature type="region of interest" description="Disordered" evidence="1">
    <location>
        <begin position="649"/>
        <end position="668"/>
    </location>
</feature>
<evidence type="ECO:0000313" key="5">
    <source>
        <dbReference type="Proteomes" id="UP000198755"/>
    </source>
</evidence>
<dbReference type="EMBL" id="FOSN01000016">
    <property type="protein sequence ID" value="SFK71018.1"/>
    <property type="molecule type" value="Genomic_DNA"/>
</dbReference>
<dbReference type="OrthoDB" id="4378831at2"/>
<evidence type="ECO:0000259" key="3">
    <source>
        <dbReference type="Pfam" id="PF09994"/>
    </source>
</evidence>
<feature type="domain" description="T6SS Phospholipase effector Tle1-like catalytic" evidence="3">
    <location>
        <begin position="25"/>
        <end position="326"/>
    </location>
</feature>
<feature type="transmembrane region" description="Helical" evidence="2">
    <location>
        <begin position="702"/>
        <end position="720"/>
    </location>
</feature>
<reference evidence="4 5" key="1">
    <citation type="submission" date="2016-10" db="EMBL/GenBank/DDBJ databases">
        <authorList>
            <person name="de Groot N.N."/>
        </authorList>
    </citation>
    <scope>NUCLEOTIDE SEQUENCE [LARGE SCALE GENOMIC DNA]</scope>
    <source>
        <strain evidence="4 5">NE2</strain>
    </source>
</reference>
<dbReference type="Proteomes" id="UP000198755">
    <property type="component" value="Unassembled WGS sequence"/>
</dbReference>
<sequence>MANAEQLQDNSGLASKDKANPPAGRNLVVLSDGTGNSAASASKTNVWRLYQALDMTDGAQIAAFSDGVGTSSIMPVRILGQALGFGVQLHVIRLYKFLCRNYVKGDQIWAFGFSRGAFTIRVLVGLIEMEGLVNWETEADLDRNALAAYRSFRKKAFDSSLPWVKLHRYIRARWTDAWNDLAGGQSYESVTRDMEHAGRRDINVRFIGVWDTVAAYGLPVQELTDAFDKWVWPLTFKDTSLCEGVEHARQALSLDDDRRTFFPIPWDESAEKAFWAKQHEPDPPKLRPDVHPGRLKQVWFAGAHASVGGGYPDDGISFVALNWMIGEAQDKGLKFQSLVVEEFKALANPTGRIYDPRSGFGALYRYQPRDVQALLNKNGEGNNNPLVFGSVMTRIASGTEGYAPISLPETIDVLPPHGSPVALSVPAVNAALAKFRPCFKTWSEQELGEKLVLENMLKVADAASRRKDRAEIFELVKDTVWWRELNYLVSVILVSIALFFPFLPIPDIPGEAAARGPVVALIDLAAGFLPRFLDPWLMAVREHAVSAALVATALFLNLSISSVLQSRICDRARAGWNMGIRSNYLRLTGRRGGAIGFAMSLFGLAIGAWSTHLGWAKPVDFSVIAFLFATSFGFYVLWRTLCRKAKIAQQNEPQTQESRPPKSEELDPKHPGFLLGIARKMRTNGWAASAYGDVEKRLMPRIVLFLSVLATLLLLNRGAFDLASSGGLYCGGTIKDGGEEDIGPRPVFRTNAMCQPTGIRLVKGGEYRIKITTDEGVRGAWFDKDRRTDVAGFEADDVVHAVATPLKRWWGEKWFQPIARIGVAGNYEHPLKPSAPLPGSCRPENSKDQSWLEAFETIPGYIRGIPAALLHIPDQAAAEFKEAHLACENAMGHDARKTLISDITADATGELFIYVNDAVLALPNSMNVFYMNNSGGATIEVTRIEADAIIAAEKKCGAAEGSCSR</sequence>
<feature type="transmembrane region" description="Helical" evidence="2">
    <location>
        <begin position="545"/>
        <end position="564"/>
    </location>
</feature>
<accession>A0A1I4BQD5</accession>
<organism evidence="4 5">
    <name type="scientific">Methylocapsa palsarum</name>
    <dbReference type="NCBI Taxonomy" id="1612308"/>
    <lineage>
        <taxon>Bacteria</taxon>
        <taxon>Pseudomonadati</taxon>
        <taxon>Pseudomonadota</taxon>
        <taxon>Alphaproteobacteria</taxon>
        <taxon>Hyphomicrobiales</taxon>
        <taxon>Beijerinckiaceae</taxon>
        <taxon>Methylocapsa</taxon>
    </lineage>
</organism>
<proteinExistence type="predicted"/>
<feature type="compositionally biased region" description="Polar residues" evidence="1">
    <location>
        <begin position="1"/>
        <end position="13"/>
    </location>
</feature>
<evidence type="ECO:0000256" key="2">
    <source>
        <dbReference type="SAM" id="Phobius"/>
    </source>
</evidence>
<dbReference type="STRING" id="1612308.SAMN05444581_11620"/>
<feature type="transmembrane region" description="Helical" evidence="2">
    <location>
        <begin position="594"/>
        <end position="615"/>
    </location>
</feature>
<dbReference type="Pfam" id="PF09994">
    <property type="entry name" value="T6SS_Tle1-like_cat"/>
    <property type="match status" value="1"/>
</dbReference>
<dbReference type="PANTHER" id="PTHR33840">
    <property type="match status" value="1"/>
</dbReference>